<evidence type="ECO:0000256" key="3">
    <source>
        <dbReference type="ARBA" id="ARBA00022475"/>
    </source>
</evidence>
<protein>
    <submittedName>
        <fullName evidence="9">MFS family permease</fullName>
    </submittedName>
</protein>
<evidence type="ECO:0000256" key="5">
    <source>
        <dbReference type="ARBA" id="ARBA00022989"/>
    </source>
</evidence>
<keyword evidence="10" id="KW-1185">Reference proteome</keyword>
<comment type="subcellular location">
    <subcellularLocation>
        <location evidence="1">Cell membrane</location>
        <topology evidence="1">Multi-pass membrane protein</topology>
    </subcellularLocation>
</comment>
<dbReference type="InterPro" id="IPR036259">
    <property type="entry name" value="MFS_trans_sf"/>
</dbReference>
<name>A0ABS2Q3H3_9BACL</name>
<evidence type="ECO:0000313" key="10">
    <source>
        <dbReference type="Proteomes" id="UP000808914"/>
    </source>
</evidence>
<keyword evidence="6 7" id="KW-0472">Membrane</keyword>
<feature type="transmembrane region" description="Helical" evidence="7">
    <location>
        <begin position="12"/>
        <end position="37"/>
    </location>
</feature>
<feature type="transmembrane region" description="Helical" evidence="7">
    <location>
        <begin position="172"/>
        <end position="190"/>
    </location>
</feature>
<dbReference type="SUPFAM" id="SSF103473">
    <property type="entry name" value="MFS general substrate transporter"/>
    <property type="match status" value="1"/>
</dbReference>
<dbReference type="InterPro" id="IPR011701">
    <property type="entry name" value="MFS"/>
</dbReference>
<dbReference type="RefSeq" id="WP_205004730.1">
    <property type="nucleotide sequence ID" value="NZ_JAFBER010000031.1"/>
</dbReference>
<dbReference type="Pfam" id="PF07690">
    <property type="entry name" value="MFS_1"/>
    <property type="match status" value="1"/>
</dbReference>
<feature type="transmembrane region" description="Helical" evidence="7">
    <location>
        <begin position="226"/>
        <end position="248"/>
    </location>
</feature>
<dbReference type="PROSITE" id="PS50850">
    <property type="entry name" value="MFS"/>
    <property type="match status" value="1"/>
</dbReference>
<dbReference type="PANTHER" id="PTHR23513:SF11">
    <property type="entry name" value="STAPHYLOFERRIN A TRANSPORTER"/>
    <property type="match status" value="1"/>
</dbReference>
<feature type="transmembrane region" description="Helical" evidence="7">
    <location>
        <begin position="379"/>
        <end position="398"/>
    </location>
</feature>
<evidence type="ECO:0000313" key="9">
    <source>
        <dbReference type="EMBL" id="MBM7646854.1"/>
    </source>
</evidence>
<evidence type="ECO:0000256" key="1">
    <source>
        <dbReference type="ARBA" id="ARBA00004651"/>
    </source>
</evidence>
<keyword evidence="4 7" id="KW-0812">Transmembrane</keyword>
<gene>
    <name evidence="9" type="ORF">JOD45_003088</name>
</gene>
<dbReference type="CDD" id="cd06173">
    <property type="entry name" value="MFS_MefA_like"/>
    <property type="match status" value="1"/>
</dbReference>
<dbReference type="Gene3D" id="1.20.1250.20">
    <property type="entry name" value="MFS general substrate transporter like domains"/>
    <property type="match status" value="1"/>
</dbReference>
<feature type="transmembrane region" description="Helical" evidence="7">
    <location>
        <begin position="49"/>
        <end position="69"/>
    </location>
</feature>
<evidence type="ECO:0000256" key="7">
    <source>
        <dbReference type="SAM" id="Phobius"/>
    </source>
</evidence>
<accession>A0ABS2Q3H3</accession>
<dbReference type="InterPro" id="IPR020846">
    <property type="entry name" value="MFS_dom"/>
</dbReference>
<comment type="caution">
    <text evidence="9">The sequence shown here is derived from an EMBL/GenBank/DDBJ whole genome shotgun (WGS) entry which is preliminary data.</text>
</comment>
<proteinExistence type="predicted"/>
<reference evidence="9 10" key="1">
    <citation type="submission" date="2021-01" db="EMBL/GenBank/DDBJ databases">
        <title>Genomic Encyclopedia of Type Strains, Phase IV (KMG-IV): sequencing the most valuable type-strain genomes for metagenomic binning, comparative biology and taxonomic classification.</title>
        <authorList>
            <person name="Goeker M."/>
        </authorList>
    </citation>
    <scope>NUCLEOTIDE SEQUENCE [LARGE SCALE GENOMIC DNA]</scope>
    <source>
        <strain evidence="9 10">DSM 28236</strain>
    </source>
</reference>
<keyword evidence="5 7" id="KW-1133">Transmembrane helix</keyword>
<feature type="transmembrane region" description="Helical" evidence="7">
    <location>
        <begin position="260"/>
        <end position="283"/>
    </location>
</feature>
<keyword evidence="2" id="KW-0813">Transport</keyword>
<evidence type="ECO:0000259" key="8">
    <source>
        <dbReference type="PROSITE" id="PS50850"/>
    </source>
</evidence>
<feature type="transmembrane region" description="Helical" evidence="7">
    <location>
        <begin position="290"/>
        <end position="307"/>
    </location>
</feature>
<evidence type="ECO:0000256" key="6">
    <source>
        <dbReference type="ARBA" id="ARBA00023136"/>
    </source>
</evidence>
<feature type="transmembrane region" description="Helical" evidence="7">
    <location>
        <begin position="346"/>
        <end position="373"/>
    </location>
</feature>
<keyword evidence="3" id="KW-1003">Cell membrane</keyword>
<sequence>MSRFSTLKNYNFRYFFFASLISMFGEGIFNIAIIAIVSKYSGSVMALSYMFILTMLPSVFLGPITGYIIDKFNKAYILMICSLMRFLFIIAVPILSYFGMNSIWIIYASILLSYIIWYMISPTTESLIKEILNEDEYVQGTSFTQAAWQTGLLISAVLAGTLLKFLGDNHTLMITSIVYILSAIIYLKILRLKNKKSSHEKEKAPSQHLFKDIKEGWIYFKSDKKLMLIALSACSAIPFFTSINIMIGPFNYKVVNGDDFSLGLIDSAAGIGSFLSVGFCLWISEKKKSLTYLILSFVFLTISIILFSQSSSIIMAFLLYIAVGLFIGNVKVLSKSLIYTIVHHQFVGRIMSLISMLSLSIGIILSLFIGFLGGISIKLTYLFIGLLMFIPAVFLFYLKLKTPKERELNNEKNIIS</sequence>
<dbReference type="PANTHER" id="PTHR23513">
    <property type="entry name" value="INTEGRAL MEMBRANE EFFLUX PROTEIN-RELATED"/>
    <property type="match status" value="1"/>
</dbReference>
<evidence type="ECO:0000256" key="2">
    <source>
        <dbReference type="ARBA" id="ARBA00022448"/>
    </source>
</evidence>
<feature type="transmembrane region" description="Helical" evidence="7">
    <location>
        <begin position="76"/>
        <end position="98"/>
    </location>
</feature>
<dbReference type="EMBL" id="JAFBER010000031">
    <property type="protein sequence ID" value="MBM7646854.1"/>
    <property type="molecule type" value="Genomic_DNA"/>
</dbReference>
<feature type="transmembrane region" description="Helical" evidence="7">
    <location>
        <begin position="313"/>
        <end position="334"/>
    </location>
</feature>
<feature type="domain" description="Major facilitator superfamily (MFS) profile" evidence="8">
    <location>
        <begin position="11"/>
        <end position="403"/>
    </location>
</feature>
<organism evidence="9 10">
    <name type="scientific">Scopulibacillus daqui</name>
    <dbReference type="NCBI Taxonomy" id="1469162"/>
    <lineage>
        <taxon>Bacteria</taxon>
        <taxon>Bacillati</taxon>
        <taxon>Bacillota</taxon>
        <taxon>Bacilli</taxon>
        <taxon>Bacillales</taxon>
        <taxon>Sporolactobacillaceae</taxon>
        <taxon>Scopulibacillus</taxon>
    </lineage>
</organism>
<dbReference type="Proteomes" id="UP000808914">
    <property type="component" value="Unassembled WGS sequence"/>
</dbReference>
<feature type="transmembrane region" description="Helical" evidence="7">
    <location>
        <begin position="104"/>
        <end position="120"/>
    </location>
</feature>
<evidence type="ECO:0000256" key="4">
    <source>
        <dbReference type="ARBA" id="ARBA00022692"/>
    </source>
</evidence>